<dbReference type="AlphaFoldDB" id="A0A2T7CCG9"/>
<dbReference type="EMBL" id="CM009757">
    <property type="protein sequence ID" value="PUZ41039.1"/>
    <property type="molecule type" value="Genomic_DNA"/>
</dbReference>
<accession>A0A2T7CCG9</accession>
<organism evidence="1 2">
    <name type="scientific">Panicum hallii var. hallii</name>
    <dbReference type="NCBI Taxonomy" id="1504633"/>
    <lineage>
        <taxon>Eukaryota</taxon>
        <taxon>Viridiplantae</taxon>
        <taxon>Streptophyta</taxon>
        <taxon>Embryophyta</taxon>
        <taxon>Tracheophyta</taxon>
        <taxon>Spermatophyta</taxon>
        <taxon>Magnoliopsida</taxon>
        <taxon>Liliopsida</taxon>
        <taxon>Poales</taxon>
        <taxon>Poaceae</taxon>
        <taxon>PACMAD clade</taxon>
        <taxon>Panicoideae</taxon>
        <taxon>Panicodae</taxon>
        <taxon>Paniceae</taxon>
        <taxon>Panicinae</taxon>
        <taxon>Panicum</taxon>
        <taxon>Panicum sect. Panicum</taxon>
    </lineage>
</organism>
<dbReference type="Gramene" id="PUZ41039">
    <property type="protein sequence ID" value="PUZ41039"/>
    <property type="gene ID" value="GQ55_9G471300"/>
</dbReference>
<keyword evidence="2" id="KW-1185">Reference proteome</keyword>
<evidence type="ECO:0000313" key="1">
    <source>
        <dbReference type="EMBL" id="PUZ41039.1"/>
    </source>
</evidence>
<name>A0A2T7CCG9_9POAL</name>
<sequence>MPLTGKIRRPHWKEKHGFGERDAGARRPWITARSSLGARRSEGDVGQLHELPMLCTGRGWGLGQACARRRHRRIGDEGPAGCHICLGHISTSTSCSYVKPFDADSSLVLFKKRKIRV</sequence>
<protein>
    <submittedName>
        <fullName evidence="1">Uncharacterized protein</fullName>
    </submittedName>
</protein>
<evidence type="ECO:0000313" key="2">
    <source>
        <dbReference type="Proteomes" id="UP000244336"/>
    </source>
</evidence>
<proteinExistence type="predicted"/>
<dbReference type="Proteomes" id="UP000244336">
    <property type="component" value="Chromosome 9"/>
</dbReference>
<reference evidence="1 2" key="1">
    <citation type="submission" date="2018-04" db="EMBL/GenBank/DDBJ databases">
        <title>WGS assembly of Panicum hallii var. hallii HAL2.</title>
        <authorList>
            <person name="Lovell J."/>
            <person name="Jenkins J."/>
            <person name="Lowry D."/>
            <person name="Mamidi S."/>
            <person name="Sreedasyam A."/>
            <person name="Weng X."/>
            <person name="Barry K."/>
            <person name="Bonette J."/>
            <person name="Campitelli B."/>
            <person name="Daum C."/>
            <person name="Gordon S."/>
            <person name="Gould B."/>
            <person name="Lipzen A."/>
            <person name="MacQueen A."/>
            <person name="Palacio-Mejia J."/>
            <person name="Plott C."/>
            <person name="Shakirov E."/>
            <person name="Shu S."/>
            <person name="Yoshinaga Y."/>
            <person name="Zane M."/>
            <person name="Rokhsar D."/>
            <person name="Grimwood J."/>
            <person name="Schmutz J."/>
            <person name="Juenger T."/>
        </authorList>
    </citation>
    <scope>NUCLEOTIDE SEQUENCE [LARGE SCALE GENOMIC DNA]</scope>
    <source>
        <strain evidence="2">cv. HAL2</strain>
    </source>
</reference>
<gene>
    <name evidence="1" type="ORF">GQ55_9G471300</name>
</gene>